<evidence type="ECO:0000313" key="2">
    <source>
        <dbReference type="Proteomes" id="UP000005695"/>
    </source>
</evidence>
<gene>
    <name evidence="1" type="ORF">Dace_0035</name>
</gene>
<dbReference type="EMBL" id="AAEW02000048">
    <property type="protein sequence ID" value="EAT14169.1"/>
    <property type="molecule type" value="Genomic_DNA"/>
</dbReference>
<reference evidence="1" key="2">
    <citation type="submission" date="2006-05" db="EMBL/GenBank/DDBJ databases">
        <title>Sequencing of the draft genome and assembly of Desulfuromonas acetoxidans DSM 684.</title>
        <authorList>
            <consortium name="US DOE Joint Genome Institute (JGI-PGF)"/>
            <person name="Copeland A."/>
            <person name="Lucas S."/>
            <person name="Lapidus A."/>
            <person name="Barry K."/>
            <person name="Detter J.C."/>
            <person name="Glavina del Rio T."/>
            <person name="Hammon N."/>
            <person name="Israni S."/>
            <person name="Dalin E."/>
            <person name="Tice H."/>
            <person name="Bruce D."/>
            <person name="Pitluck S."/>
            <person name="Richardson P."/>
        </authorList>
    </citation>
    <scope>NUCLEOTIDE SEQUENCE [LARGE SCALE GENOMIC DNA]</scope>
    <source>
        <strain evidence="1">DSM 684</strain>
    </source>
</reference>
<dbReference type="AlphaFoldDB" id="Q1JVA0"/>
<organism evidence="1 2">
    <name type="scientific">Desulfuromonas acetoxidans (strain DSM 684 / 11070)</name>
    <dbReference type="NCBI Taxonomy" id="281689"/>
    <lineage>
        <taxon>Bacteria</taxon>
        <taxon>Pseudomonadati</taxon>
        <taxon>Thermodesulfobacteriota</taxon>
        <taxon>Desulfuromonadia</taxon>
        <taxon>Desulfuromonadales</taxon>
        <taxon>Desulfuromonadaceae</taxon>
        <taxon>Desulfuromonas</taxon>
    </lineage>
</organism>
<reference evidence="1" key="1">
    <citation type="submission" date="2006-05" db="EMBL/GenBank/DDBJ databases">
        <title>Annotation of the draft genome assembly of Desulfuromonas acetoxidans DSM 684.</title>
        <authorList>
            <consortium name="US DOE Joint Genome Institute (JGI-ORNL)"/>
            <person name="Larimer F."/>
            <person name="Land M."/>
            <person name="Hauser L."/>
        </authorList>
    </citation>
    <scope>NUCLEOTIDE SEQUENCE [LARGE SCALE GENOMIC DNA]</scope>
    <source>
        <strain evidence="1">DSM 684</strain>
    </source>
</reference>
<sequence length="149" mass="15744">MSWRCGCRPPVDPALALLLLKPSSRLCRSQSPIGGGQFSCDSYLGSHGRGQAGCGSNLAGGRGEVFFLGQTQRLEDLGDDLLADDLGKGALNALGELIPVITERIQLTTLGIEQQLLKSSLHVFRCTVGHGFARFEGGGHIVGPVVDRT</sequence>
<evidence type="ECO:0000313" key="1">
    <source>
        <dbReference type="EMBL" id="EAT14169.1"/>
    </source>
</evidence>
<proteinExistence type="predicted"/>
<name>Q1JVA0_DESA6</name>
<comment type="caution">
    <text evidence="1">The sequence shown here is derived from an EMBL/GenBank/DDBJ whole genome shotgun (WGS) entry which is preliminary data.</text>
</comment>
<accession>Q1JVA0</accession>
<protein>
    <submittedName>
        <fullName evidence="1">Uncharacterized protein</fullName>
    </submittedName>
</protein>
<keyword evidence="2" id="KW-1185">Reference proteome</keyword>
<dbReference type="Proteomes" id="UP000005695">
    <property type="component" value="Unassembled WGS sequence"/>
</dbReference>